<keyword evidence="5 7" id="KW-0472">Membrane</keyword>
<evidence type="ECO:0000256" key="4">
    <source>
        <dbReference type="ARBA" id="ARBA00022989"/>
    </source>
</evidence>
<feature type="transmembrane region" description="Helical" evidence="7">
    <location>
        <begin position="78"/>
        <end position="98"/>
    </location>
</feature>
<protein>
    <submittedName>
        <fullName evidence="9">Protein Yip1-4-like</fullName>
    </submittedName>
</protein>
<dbReference type="KEGG" id="bdw:94336269"/>
<gene>
    <name evidence="9" type="ORF">BdWA1_001971</name>
</gene>
<evidence type="ECO:0000256" key="2">
    <source>
        <dbReference type="ARBA" id="ARBA00010596"/>
    </source>
</evidence>
<evidence type="ECO:0000313" key="9">
    <source>
        <dbReference type="EMBL" id="KAK2196722.1"/>
    </source>
</evidence>
<evidence type="ECO:0000256" key="5">
    <source>
        <dbReference type="ARBA" id="ARBA00023136"/>
    </source>
</evidence>
<dbReference type="Proteomes" id="UP001214638">
    <property type="component" value="Unassembled WGS sequence"/>
</dbReference>
<accession>A0AAD9UPB6</accession>
<feature type="transmembrane region" description="Helical" evidence="7">
    <location>
        <begin position="551"/>
        <end position="574"/>
    </location>
</feature>
<keyword evidence="4 7" id="KW-1133">Transmembrane helix</keyword>
<organism evidence="9 10">
    <name type="scientific">Babesia duncani</name>
    <dbReference type="NCBI Taxonomy" id="323732"/>
    <lineage>
        <taxon>Eukaryota</taxon>
        <taxon>Sar</taxon>
        <taxon>Alveolata</taxon>
        <taxon>Apicomplexa</taxon>
        <taxon>Aconoidasida</taxon>
        <taxon>Piroplasmida</taxon>
        <taxon>Babesiidae</taxon>
        <taxon>Babesia</taxon>
    </lineage>
</organism>
<evidence type="ECO:0000256" key="3">
    <source>
        <dbReference type="ARBA" id="ARBA00022692"/>
    </source>
</evidence>
<comment type="similarity">
    <text evidence="2">Belongs to the YIP1 family.</text>
</comment>
<dbReference type="GO" id="GO:0005802">
    <property type="term" value="C:trans-Golgi network"/>
    <property type="evidence" value="ECO:0007669"/>
    <property type="project" value="TreeGrafter"/>
</dbReference>
<reference evidence="9" key="1">
    <citation type="journal article" date="2023" name="Nat. Microbiol.">
        <title>Babesia duncani multi-omics identifies virulence factors and drug targets.</title>
        <authorList>
            <person name="Singh P."/>
            <person name="Lonardi S."/>
            <person name="Liang Q."/>
            <person name="Vydyam P."/>
            <person name="Khabirova E."/>
            <person name="Fang T."/>
            <person name="Gihaz S."/>
            <person name="Thekkiniath J."/>
            <person name="Munshi M."/>
            <person name="Abel S."/>
            <person name="Ciampossin L."/>
            <person name="Batugedara G."/>
            <person name="Gupta M."/>
            <person name="Lu X.M."/>
            <person name="Lenz T."/>
            <person name="Chakravarty S."/>
            <person name="Cornillot E."/>
            <person name="Hu Y."/>
            <person name="Ma W."/>
            <person name="Gonzalez L.M."/>
            <person name="Sanchez S."/>
            <person name="Estrada K."/>
            <person name="Sanchez-Flores A."/>
            <person name="Montero E."/>
            <person name="Harb O.S."/>
            <person name="Le Roch K.G."/>
            <person name="Mamoun C.B."/>
        </authorList>
    </citation>
    <scope>NUCLEOTIDE SEQUENCE</scope>
    <source>
        <strain evidence="9">WA1</strain>
    </source>
</reference>
<dbReference type="GO" id="GO:0048280">
    <property type="term" value="P:vesicle fusion with Golgi apparatus"/>
    <property type="evidence" value="ECO:0007669"/>
    <property type="project" value="TreeGrafter"/>
</dbReference>
<keyword evidence="3 7" id="KW-0812">Transmembrane</keyword>
<keyword evidence="10" id="KW-1185">Reference proteome</keyword>
<comment type="subcellular location">
    <subcellularLocation>
        <location evidence="1">Membrane</location>
        <topology evidence="1">Multi-pass membrane protein</topology>
    </subcellularLocation>
</comment>
<feature type="domain" description="Microprotein" evidence="8">
    <location>
        <begin position="282"/>
        <end position="315"/>
    </location>
</feature>
<feature type="transmembrane region" description="Helical" evidence="7">
    <location>
        <begin position="595"/>
        <end position="622"/>
    </location>
</feature>
<dbReference type="GO" id="GO:0016020">
    <property type="term" value="C:membrane"/>
    <property type="evidence" value="ECO:0007669"/>
    <property type="project" value="UniProtKB-SubCell"/>
</dbReference>
<feature type="compositionally biased region" description="Polar residues" evidence="6">
    <location>
        <begin position="366"/>
        <end position="392"/>
    </location>
</feature>
<sequence length="680" mass="76319">MQRVTKLLKKLYRRHNGRRIELVADFELEFGLLKGDSNLLNLARIVYGEIYELSGLKLVEIASMNDLRDLASARGYGYLWDISCACFLGLFMLLFNVMNTEELLVDLLSVRLEHKRYLVDSIDTVASEHPSGDDYVLSSLLKYDLEIPNDLKIGLADIQVHARHEDLLFQSFNLDETLVNSLRQLSRILSDEYAQRWHLSMCRFDCLLGVFLECKKGGTCDGFGNLLQCIYQWKNAPSFRHFYIYDMYGAQRSLLKIHTTGRDVDVSRVKKMYQTISNCAQDVDLNCFIKRIQIPEPPNRGGIPNMLNTKGILKKVYGSKSVKSAPSIPTPFPQEVQNGASLDVSKASVPVPPIQLSGMKPPMGYSPNSQTSSSQFTGMNQQSTNSINDYLNSSPAAPQFPPQSQFPAAQQFAAATQFSGQAAQVGFHDAQYQSDPNIPPSGSMDPNVLHGTGAVPLNFSQASPRPLASAPFSHAWNGPFSLFSGNLGQQLTKFGQAYTQQELQDDNVEDPPFFEELGVDVQDIARHVEMVMLFKWSHADRLSYGDITGPVAILLLLGVMLLITGRVAFSVIYVTDVMGSLSMYLCLNLTSQDRFIDLCKVICILSYSLLPICLVPLVWVISSFAFTLFRHVLIHLLVLWSTVTAWHLLQRELGIDGRRKFLILYPTLLYYLFFTHLIIA</sequence>
<dbReference type="InterPro" id="IPR045231">
    <property type="entry name" value="Yip1/4-like"/>
</dbReference>
<dbReference type="PANTHER" id="PTHR21236">
    <property type="entry name" value="GOLGI MEMBRANE PROTEIN YIP1"/>
    <property type="match status" value="1"/>
</dbReference>
<evidence type="ECO:0000256" key="6">
    <source>
        <dbReference type="SAM" id="MobiDB-lite"/>
    </source>
</evidence>
<comment type="caution">
    <text evidence="9">The sequence shown here is derived from an EMBL/GenBank/DDBJ whole genome shotgun (WGS) entry which is preliminary data.</text>
</comment>
<proteinExistence type="inferred from homology"/>
<dbReference type="InterPro" id="IPR056353">
    <property type="entry name" value="Microp_dom_apicomplexa_4"/>
</dbReference>
<dbReference type="PANTHER" id="PTHR21236:SF2">
    <property type="entry name" value="PROTEIN YIPF"/>
    <property type="match status" value="1"/>
</dbReference>
<evidence type="ECO:0000256" key="7">
    <source>
        <dbReference type="SAM" id="Phobius"/>
    </source>
</evidence>
<dbReference type="GeneID" id="94336269"/>
<feature type="region of interest" description="Disordered" evidence="6">
    <location>
        <begin position="356"/>
        <end position="404"/>
    </location>
</feature>
<feature type="transmembrane region" description="Helical" evidence="7">
    <location>
        <begin position="628"/>
        <end position="649"/>
    </location>
</feature>
<dbReference type="AlphaFoldDB" id="A0AAD9UPB6"/>
<evidence type="ECO:0000313" key="10">
    <source>
        <dbReference type="Proteomes" id="UP001214638"/>
    </source>
</evidence>
<dbReference type="Pfam" id="PF23527">
    <property type="entry name" value="Microp_apicomplexa_14"/>
    <property type="match status" value="1"/>
</dbReference>
<name>A0AAD9UPB6_9APIC</name>
<evidence type="ECO:0000256" key="1">
    <source>
        <dbReference type="ARBA" id="ARBA00004141"/>
    </source>
</evidence>
<feature type="compositionally biased region" description="Low complexity" evidence="6">
    <location>
        <begin position="393"/>
        <end position="404"/>
    </location>
</feature>
<evidence type="ECO:0000259" key="8">
    <source>
        <dbReference type="Pfam" id="PF23527"/>
    </source>
</evidence>
<dbReference type="GO" id="GO:0006888">
    <property type="term" value="P:endoplasmic reticulum to Golgi vesicle-mediated transport"/>
    <property type="evidence" value="ECO:0007669"/>
    <property type="project" value="InterPro"/>
</dbReference>
<dbReference type="RefSeq" id="XP_067803564.1">
    <property type="nucleotide sequence ID" value="XM_067947000.1"/>
</dbReference>
<dbReference type="EMBL" id="JALLKP010000002">
    <property type="protein sequence ID" value="KAK2196722.1"/>
    <property type="molecule type" value="Genomic_DNA"/>
</dbReference>
<feature type="transmembrane region" description="Helical" evidence="7">
    <location>
        <begin position="661"/>
        <end position="679"/>
    </location>
</feature>